<name>A0A371FRZ9_MUCPR</name>
<dbReference type="SUPFAM" id="SSF52058">
    <property type="entry name" value="L domain-like"/>
    <property type="match status" value="1"/>
</dbReference>
<feature type="non-terminal residue" evidence="1">
    <location>
        <position position="1"/>
    </location>
</feature>
<sequence length="133" mass="15120">MQNLEKLGIETVSSDEVIDLHVIPRLQNLAKLYLQSSKLTDDPLKSLQNMPCLLSLEFGFEAYEGESLFELWDMPRLKTVPLGIQHLEKLEVLEIYAMLSEFNECMAPDGGPEHPIIKHVPLVGFVPKLFENL</sequence>
<dbReference type="AlphaFoldDB" id="A0A371FRZ9"/>
<keyword evidence="2" id="KW-1185">Reference proteome</keyword>
<organism evidence="1 2">
    <name type="scientific">Mucuna pruriens</name>
    <name type="common">Velvet bean</name>
    <name type="synonym">Dolichos pruriens</name>
    <dbReference type="NCBI Taxonomy" id="157652"/>
    <lineage>
        <taxon>Eukaryota</taxon>
        <taxon>Viridiplantae</taxon>
        <taxon>Streptophyta</taxon>
        <taxon>Embryophyta</taxon>
        <taxon>Tracheophyta</taxon>
        <taxon>Spermatophyta</taxon>
        <taxon>Magnoliopsida</taxon>
        <taxon>eudicotyledons</taxon>
        <taxon>Gunneridae</taxon>
        <taxon>Pentapetalae</taxon>
        <taxon>rosids</taxon>
        <taxon>fabids</taxon>
        <taxon>Fabales</taxon>
        <taxon>Fabaceae</taxon>
        <taxon>Papilionoideae</taxon>
        <taxon>50 kb inversion clade</taxon>
        <taxon>NPAAA clade</taxon>
        <taxon>indigoferoid/millettioid clade</taxon>
        <taxon>Phaseoleae</taxon>
        <taxon>Mucuna</taxon>
    </lineage>
</organism>
<dbReference type="OrthoDB" id="598235at2759"/>
<comment type="caution">
    <text evidence="1">The sequence shown here is derived from an EMBL/GenBank/DDBJ whole genome shotgun (WGS) entry which is preliminary data.</text>
</comment>
<proteinExistence type="predicted"/>
<accession>A0A371FRZ9</accession>
<dbReference type="Gene3D" id="3.80.10.10">
    <property type="entry name" value="Ribonuclease Inhibitor"/>
    <property type="match status" value="1"/>
</dbReference>
<protein>
    <submittedName>
        <fullName evidence="1">Uncharacterized protein</fullName>
    </submittedName>
</protein>
<evidence type="ECO:0000313" key="2">
    <source>
        <dbReference type="Proteomes" id="UP000257109"/>
    </source>
</evidence>
<reference evidence="1" key="1">
    <citation type="submission" date="2018-05" db="EMBL/GenBank/DDBJ databases">
        <title>Draft genome of Mucuna pruriens seed.</title>
        <authorList>
            <person name="Nnadi N.E."/>
            <person name="Vos R."/>
            <person name="Hasami M.H."/>
            <person name="Devisetty U.K."/>
            <person name="Aguiy J.C."/>
        </authorList>
    </citation>
    <scope>NUCLEOTIDE SEQUENCE [LARGE SCALE GENOMIC DNA]</scope>
    <source>
        <strain evidence="1">JCA_2017</strain>
    </source>
</reference>
<dbReference type="EMBL" id="QJKJ01008013">
    <property type="protein sequence ID" value="RDX81104.1"/>
    <property type="molecule type" value="Genomic_DNA"/>
</dbReference>
<dbReference type="InterPro" id="IPR032675">
    <property type="entry name" value="LRR_dom_sf"/>
</dbReference>
<dbReference type="Proteomes" id="UP000257109">
    <property type="component" value="Unassembled WGS sequence"/>
</dbReference>
<gene>
    <name evidence="1" type="ORF">CR513_38254</name>
</gene>
<evidence type="ECO:0000313" key="1">
    <source>
        <dbReference type="EMBL" id="RDX81104.1"/>
    </source>
</evidence>